<accession>A0A3P7YJZ7</accession>
<reference evidence="2 3" key="1">
    <citation type="submission" date="2018-11" db="EMBL/GenBank/DDBJ databases">
        <authorList>
            <consortium name="Pathogen Informatics"/>
        </authorList>
    </citation>
    <scope>NUCLEOTIDE SEQUENCE [LARGE SCALE GENOMIC DNA]</scope>
</reference>
<evidence type="ECO:0000256" key="1">
    <source>
        <dbReference type="SAM" id="MobiDB-lite"/>
    </source>
</evidence>
<keyword evidence="3" id="KW-1185">Reference proteome</keyword>
<dbReference type="AlphaFoldDB" id="A0A183FG20"/>
<evidence type="ECO:0000313" key="4">
    <source>
        <dbReference type="WBParaSite" id="HPBE_0000554501-mRNA-1"/>
    </source>
</evidence>
<dbReference type="Proteomes" id="UP000050761">
    <property type="component" value="Unassembled WGS sequence"/>
</dbReference>
<protein>
    <submittedName>
        <fullName evidence="4">Ataxia telangiectasia mutated family protein</fullName>
    </submittedName>
</protein>
<gene>
    <name evidence="2" type="ORF">HPBE_LOCUS5546</name>
</gene>
<dbReference type="EMBL" id="UZAH01025493">
    <property type="protein sequence ID" value="VDO64963.1"/>
    <property type="molecule type" value="Genomic_DNA"/>
</dbReference>
<reference evidence="4" key="2">
    <citation type="submission" date="2019-09" db="UniProtKB">
        <authorList>
            <consortium name="WormBaseParasite"/>
        </authorList>
    </citation>
    <scope>IDENTIFICATION</scope>
</reference>
<organism evidence="3 4">
    <name type="scientific">Heligmosomoides polygyrus</name>
    <name type="common">Parasitic roundworm</name>
    <dbReference type="NCBI Taxonomy" id="6339"/>
    <lineage>
        <taxon>Eukaryota</taxon>
        <taxon>Metazoa</taxon>
        <taxon>Ecdysozoa</taxon>
        <taxon>Nematoda</taxon>
        <taxon>Chromadorea</taxon>
        <taxon>Rhabditida</taxon>
        <taxon>Rhabditina</taxon>
        <taxon>Rhabditomorpha</taxon>
        <taxon>Strongyloidea</taxon>
        <taxon>Heligmosomidae</taxon>
        <taxon>Heligmosomoides</taxon>
    </lineage>
</organism>
<dbReference type="OrthoDB" id="425681at2759"/>
<dbReference type="WBParaSite" id="HPBE_0000554501-mRNA-1">
    <property type="protein sequence ID" value="HPBE_0000554501-mRNA-1"/>
    <property type="gene ID" value="HPBE_0000554501"/>
</dbReference>
<dbReference type="PANTHER" id="PTHR46238:SF8">
    <property type="entry name" value="ENDONUCLEASE_EXONUCLEASE_PHOSPHATASE DOMAIN-CONTAINING PROTEIN"/>
    <property type="match status" value="1"/>
</dbReference>
<proteinExistence type="predicted"/>
<dbReference type="PANTHER" id="PTHR46238">
    <property type="entry name" value="REVERSE TRANSCRIPTASE DOMAIN-CONTAINING PROTEIN"/>
    <property type="match status" value="1"/>
</dbReference>
<feature type="region of interest" description="Disordered" evidence="1">
    <location>
        <begin position="99"/>
        <end position="132"/>
    </location>
</feature>
<name>A0A183FG20_HELPZ</name>
<accession>A0A183FG20</accession>
<sequence length="132" mass="15014">METKMLRWTAGVTRMDRIRNDAIRQKFGVAPIADKMREARLRWYGHVLRGKEDSVRKIGLNFEVIGKRPRGRPKQRWADTLHADLKITGVYPDLALDRERGPALPIPAGSRTSAQMCEADDEPSDRQAACET</sequence>
<evidence type="ECO:0000313" key="2">
    <source>
        <dbReference type="EMBL" id="VDO64963.1"/>
    </source>
</evidence>
<evidence type="ECO:0000313" key="3">
    <source>
        <dbReference type="Proteomes" id="UP000050761"/>
    </source>
</evidence>